<dbReference type="GO" id="GO:0009306">
    <property type="term" value="P:protein secretion"/>
    <property type="evidence" value="ECO:0007669"/>
    <property type="project" value="TreeGrafter"/>
</dbReference>
<proteinExistence type="inferred from homology"/>
<evidence type="ECO:0000256" key="4">
    <source>
        <dbReference type="ARBA" id="ARBA00022452"/>
    </source>
</evidence>
<feature type="domain" description="POTRA" evidence="13">
    <location>
        <begin position="128"/>
        <end position="205"/>
    </location>
</feature>
<evidence type="ECO:0000313" key="16">
    <source>
        <dbReference type="Proteomes" id="UP001107961"/>
    </source>
</evidence>
<comment type="caution">
    <text evidence="15">The sequence shown here is derived from an EMBL/GenBank/DDBJ whole genome shotgun (WGS) entry which is preliminary data.</text>
</comment>
<evidence type="ECO:0000256" key="5">
    <source>
        <dbReference type="ARBA" id="ARBA00022692"/>
    </source>
</evidence>
<evidence type="ECO:0000256" key="10">
    <source>
        <dbReference type="ARBA" id="ARBA00093548"/>
    </source>
</evidence>
<keyword evidence="6 11" id="KW-0732">Signal</keyword>
<name>A0A9Q3ZI81_9GAMM</name>
<dbReference type="AlphaFoldDB" id="A0A9Q3ZI81"/>
<keyword evidence="16" id="KW-1185">Reference proteome</keyword>
<evidence type="ECO:0000256" key="6">
    <source>
        <dbReference type="ARBA" id="ARBA00022729"/>
    </source>
</evidence>
<dbReference type="PANTHER" id="PTHR12815:SF47">
    <property type="entry name" value="TRANSLOCATION AND ASSEMBLY MODULE SUBUNIT TAMA"/>
    <property type="match status" value="1"/>
</dbReference>
<keyword evidence="5" id="KW-0812">Transmembrane</keyword>
<dbReference type="Gene3D" id="2.40.160.50">
    <property type="entry name" value="membrane protein fhac: a member of the omp85/tpsb transporter family"/>
    <property type="match status" value="1"/>
</dbReference>
<evidence type="ECO:0000256" key="9">
    <source>
        <dbReference type="ARBA" id="ARBA00033063"/>
    </source>
</evidence>
<protein>
    <recommendedName>
        <fullName evidence="3">Translocation and assembly module subunit TamA</fullName>
    </recommendedName>
    <alternativeName>
        <fullName evidence="9">Autotransporter assembly factor TamA</fullName>
    </alternativeName>
</protein>
<feature type="domain" description="TamA POTRA" evidence="14">
    <location>
        <begin position="44"/>
        <end position="118"/>
    </location>
</feature>
<dbReference type="InterPro" id="IPR010827">
    <property type="entry name" value="BamA/TamA_POTRA"/>
</dbReference>
<comment type="subunit">
    <text evidence="10">Interacts with TamB to form the translocation and assembly module (TAM).</text>
</comment>
<dbReference type="Proteomes" id="UP001107961">
    <property type="component" value="Unassembled WGS sequence"/>
</dbReference>
<feature type="domain" description="Bacterial surface antigen (D15)" evidence="12">
    <location>
        <begin position="309"/>
        <end position="573"/>
    </location>
</feature>
<evidence type="ECO:0000313" key="15">
    <source>
        <dbReference type="EMBL" id="MCE7510662.1"/>
    </source>
</evidence>
<evidence type="ECO:0000256" key="1">
    <source>
        <dbReference type="ARBA" id="ARBA00004442"/>
    </source>
</evidence>
<evidence type="ECO:0000259" key="13">
    <source>
        <dbReference type="Pfam" id="PF07244"/>
    </source>
</evidence>
<evidence type="ECO:0000256" key="2">
    <source>
        <dbReference type="ARBA" id="ARBA00010248"/>
    </source>
</evidence>
<dbReference type="InterPro" id="IPR035243">
    <property type="entry name" value="TamA_POTRA_Dom_1"/>
</dbReference>
<evidence type="ECO:0000259" key="12">
    <source>
        <dbReference type="Pfam" id="PF01103"/>
    </source>
</evidence>
<dbReference type="InterPro" id="IPR039910">
    <property type="entry name" value="D15-like"/>
</dbReference>
<evidence type="ECO:0000256" key="3">
    <source>
        <dbReference type="ARBA" id="ARBA00015419"/>
    </source>
</evidence>
<evidence type="ECO:0000256" key="7">
    <source>
        <dbReference type="ARBA" id="ARBA00023136"/>
    </source>
</evidence>
<keyword evidence="4" id="KW-1134">Transmembrane beta strand</keyword>
<dbReference type="RefSeq" id="WP_233926118.1">
    <property type="nucleotide sequence ID" value="NZ_JAJVKT010000028.1"/>
</dbReference>
<feature type="signal peptide" evidence="11">
    <location>
        <begin position="1"/>
        <end position="33"/>
    </location>
</feature>
<dbReference type="Gene3D" id="3.10.20.310">
    <property type="entry name" value="membrane protein fhac"/>
    <property type="match status" value="3"/>
</dbReference>
<sequence length="591" mass="65820">MRTERRRRPLALRALLSGLPLVLAFTVNAPARAADKEPVLTIKSDLRDEVRDNVRVLVGLDDAACQPGPGQKALILRQVRNRSEEAMQALGYYQPDIVPQWRDATGDACFGVTLTITPGPRTKVETLSITFNGEAQQDPAFQNAIDKAGLSPGDPLRHDRYEALKRRLQQLLIDRGYAEGSLSTHRLEVDRARHLARVVMVVDSGPRYSVGEIIINEVPLDPRLVNAYLRFASGEPFNNERLLATQQAYMGTSYFSAARLERSKVNADSKTIDVGINLTMRNRWALLTGVGVSTDTGPRLRLGIENRRINSAGHRARAETELSDLRQGVGANYQIPLRDPNTERLDLHTRYLNEITDTRESETISTGVDYIRELPSKWVVTTSLEYLQENFDVADQADHIELIMPGIQISRVHSDDPIYPRWGWRLGVKVRGAHESLASSSSFVQADSWAKLVVPLGKGRLLTRAEVGYTEIDNVRNLPASLRFFAGGDSSVRGFAYESLGPTNDDDEVIGGRHLLVTSVEYDRPISRQWSLAVFSDAGNAFNDFNDYDVERSAGFGVRWRSPLGPIRLDLARGLSGGDTWRLHLSMGPDL</sequence>
<dbReference type="InterPro" id="IPR000184">
    <property type="entry name" value="Bac_surfAg_D15"/>
</dbReference>
<keyword evidence="7" id="KW-0472">Membrane</keyword>
<dbReference type="Pfam" id="PF07244">
    <property type="entry name" value="POTRA"/>
    <property type="match status" value="1"/>
</dbReference>
<evidence type="ECO:0000256" key="8">
    <source>
        <dbReference type="ARBA" id="ARBA00023237"/>
    </source>
</evidence>
<evidence type="ECO:0000256" key="11">
    <source>
        <dbReference type="SAM" id="SignalP"/>
    </source>
</evidence>
<feature type="chain" id="PRO_5040366864" description="Translocation and assembly module subunit TamA" evidence="11">
    <location>
        <begin position="34"/>
        <end position="591"/>
    </location>
</feature>
<dbReference type="GO" id="GO:0009279">
    <property type="term" value="C:cell outer membrane"/>
    <property type="evidence" value="ECO:0007669"/>
    <property type="project" value="UniProtKB-SubCell"/>
</dbReference>
<dbReference type="PANTHER" id="PTHR12815">
    <property type="entry name" value="SORTING AND ASSEMBLY MACHINERY SAMM50 PROTEIN FAMILY MEMBER"/>
    <property type="match status" value="1"/>
</dbReference>
<gene>
    <name evidence="15" type="ORF">LZG35_18645</name>
</gene>
<comment type="subcellular location">
    <subcellularLocation>
        <location evidence="1">Cell outer membrane</location>
    </subcellularLocation>
</comment>
<dbReference type="Pfam" id="PF01103">
    <property type="entry name" value="Omp85"/>
    <property type="match status" value="1"/>
</dbReference>
<dbReference type="GO" id="GO:0097347">
    <property type="term" value="C:TAM protein secretion complex"/>
    <property type="evidence" value="ECO:0007669"/>
    <property type="project" value="TreeGrafter"/>
</dbReference>
<organism evidence="15 16">
    <name type="scientific">Alloalcanivorax xenomutans</name>
    <dbReference type="NCBI Taxonomy" id="1094342"/>
    <lineage>
        <taxon>Bacteria</taxon>
        <taxon>Pseudomonadati</taxon>
        <taxon>Pseudomonadota</taxon>
        <taxon>Gammaproteobacteria</taxon>
        <taxon>Oceanospirillales</taxon>
        <taxon>Alcanivoracaceae</taxon>
        <taxon>Alloalcanivorax</taxon>
    </lineage>
</organism>
<keyword evidence="8" id="KW-0998">Cell outer membrane</keyword>
<reference evidence="15" key="1">
    <citation type="submission" date="2022-01" db="EMBL/GenBank/DDBJ databases">
        <authorList>
            <person name="Karlyshev A.V."/>
            <person name="Jaspars M."/>
        </authorList>
    </citation>
    <scope>NUCLEOTIDE SEQUENCE</scope>
    <source>
        <strain evidence="15">AGSA3-2</strain>
    </source>
</reference>
<dbReference type="Pfam" id="PF17243">
    <property type="entry name" value="POTRA_TamA_1"/>
    <property type="match status" value="1"/>
</dbReference>
<evidence type="ECO:0000259" key="14">
    <source>
        <dbReference type="Pfam" id="PF17243"/>
    </source>
</evidence>
<comment type="similarity">
    <text evidence="2">Belongs to the TamA family.</text>
</comment>
<accession>A0A9Q3ZI81</accession>
<dbReference type="EMBL" id="JAJVKT010000028">
    <property type="protein sequence ID" value="MCE7510662.1"/>
    <property type="molecule type" value="Genomic_DNA"/>
</dbReference>